<accession>A0A8K1C2A3</accession>
<protein>
    <submittedName>
        <fullName evidence="1">Uncharacterized protein</fullName>
    </submittedName>
</protein>
<sequence>MTEPRRQMQLLGEMPRLWDASGLTRTLVRVANDVVTHLQAKPRTETAVKCTGSVVAALLALKYAKSLRSACVVGVLSGVFAHSLYADVLRKKPVQTIQDEEDMEDDQVDVELEVEPLR</sequence>
<organism evidence="1 2">
    <name type="scientific">Pythium oligandrum</name>
    <name type="common">Mycoparasitic fungus</name>
    <dbReference type="NCBI Taxonomy" id="41045"/>
    <lineage>
        <taxon>Eukaryota</taxon>
        <taxon>Sar</taxon>
        <taxon>Stramenopiles</taxon>
        <taxon>Oomycota</taxon>
        <taxon>Peronosporomycetes</taxon>
        <taxon>Pythiales</taxon>
        <taxon>Pythiaceae</taxon>
        <taxon>Pythium</taxon>
    </lineage>
</organism>
<evidence type="ECO:0000313" key="2">
    <source>
        <dbReference type="Proteomes" id="UP000794436"/>
    </source>
</evidence>
<proteinExistence type="predicted"/>
<dbReference type="EMBL" id="SPLM01000149">
    <property type="protein sequence ID" value="TMW55135.1"/>
    <property type="molecule type" value="Genomic_DNA"/>
</dbReference>
<dbReference type="OrthoDB" id="165754at2759"/>
<comment type="caution">
    <text evidence="1">The sequence shown here is derived from an EMBL/GenBank/DDBJ whole genome shotgun (WGS) entry which is preliminary data.</text>
</comment>
<dbReference type="Proteomes" id="UP000794436">
    <property type="component" value="Unassembled WGS sequence"/>
</dbReference>
<dbReference type="AlphaFoldDB" id="A0A8K1C2A3"/>
<gene>
    <name evidence="1" type="ORF">Poli38472_013897</name>
</gene>
<keyword evidence="2" id="KW-1185">Reference proteome</keyword>
<evidence type="ECO:0000313" key="1">
    <source>
        <dbReference type="EMBL" id="TMW55135.1"/>
    </source>
</evidence>
<name>A0A8K1C2A3_PYTOL</name>
<reference evidence="1" key="1">
    <citation type="submission" date="2019-03" db="EMBL/GenBank/DDBJ databases">
        <title>Long read genome sequence of the mycoparasitic Pythium oligandrum ATCC 38472 isolated from sugarbeet rhizosphere.</title>
        <authorList>
            <person name="Gaulin E."/>
        </authorList>
    </citation>
    <scope>NUCLEOTIDE SEQUENCE</scope>
    <source>
        <strain evidence="1">ATCC 38472_TT</strain>
    </source>
</reference>